<dbReference type="SUPFAM" id="SSF51735">
    <property type="entry name" value="NAD(P)-binding Rossmann-fold domains"/>
    <property type="match status" value="1"/>
</dbReference>
<dbReference type="Pfam" id="PF01232">
    <property type="entry name" value="Mannitol_dh"/>
    <property type="match status" value="1"/>
</dbReference>
<keyword evidence="1" id="KW-0560">Oxidoreductase</keyword>
<dbReference type="Pfam" id="PF08125">
    <property type="entry name" value="Mannitol_dh_C"/>
    <property type="match status" value="1"/>
</dbReference>
<dbReference type="AlphaFoldDB" id="W1XEB1"/>
<feature type="domain" description="Mannitol dehydrogenase C-terminal" evidence="3">
    <location>
        <begin position="38"/>
        <end position="142"/>
    </location>
</feature>
<feature type="non-terminal residue" evidence="4">
    <location>
        <position position="143"/>
    </location>
</feature>
<comment type="caution">
    <text evidence="4">The sequence shown here is derived from an EMBL/GenBank/DDBJ whole genome shotgun (WGS) entry which is preliminary data.</text>
</comment>
<sequence>VYDPCAIACEPFRQWVIEDNFVNGRPDWDKVGAQFVADVVPFEMMKLRMLNGSHSFLAYLGYLGGYETIADTMTNPDYRKAAFALMMQEQAPTLSMPEGTDLNAYATLLIERFSNPSLRHRTWQIAMDGSQKLPQRLLDPVRL</sequence>
<protein>
    <submittedName>
        <fullName evidence="4">Mannonate oxidoreductase</fullName>
    </submittedName>
</protein>
<dbReference type="InterPro" id="IPR013131">
    <property type="entry name" value="Mannitol_DH_N"/>
</dbReference>
<dbReference type="PANTHER" id="PTHR43362:SF7">
    <property type="entry name" value="D-MANNONATE OXIDOREDUCTASE"/>
    <property type="match status" value="1"/>
</dbReference>
<dbReference type="PANTHER" id="PTHR43362">
    <property type="entry name" value="MANNITOL DEHYDROGENASE DSF1-RELATED"/>
    <property type="match status" value="1"/>
</dbReference>
<dbReference type="InterPro" id="IPR008927">
    <property type="entry name" value="6-PGluconate_DH-like_C_sf"/>
</dbReference>
<dbReference type="Proteomes" id="UP000018853">
    <property type="component" value="Unassembled WGS sequence"/>
</dbReference>
<gene>
    <name evidence="4" type="ORF">Q609_ECAC00476G0001</name>
</gene>
<dbReference type="InterPro" id="IPR050988">
    <property type="entry name" value="Mannitol_DH/Oxidoreductase"/>
</dbReference>
<dbReference type="GO" id="GO:0008866">
    <property type="term" value="F:fructuronate reductase activity"/>
    <property type="evidence" value="ECO:0007669"/>
    <property type="project" value="TreeGrafter"/>
</dbReference>
<dbReference type="InterPro" id="IPR013328">
    <property type="entry name" value="6PGD_dom2"/>
</dbReference>
<dbReference type="InterPro" id="IPR013118">
    <property type="entry name" value="Mannitol_DH_C"/>
</dbReference>
<reference evidence="4 5" key="1">
    <citation type="submission" date="2013-12" db="EMBL/GenBank/DDBJ databases">
        <title>A Varibaculum cambriense genome reconstructed from a premature infant gut community with otherwise low bacterial novelty that shifts toward anaerobic metabolism during the third week of life.</title>
        <authorList>
            <person name="Brown C.T."/>
            <person name="Sharon I."/>
            <person name="Thomas B.C."/>
            <person name="Castelle C.J."/>
            <person name="Morowitz M.J."/>
            <person name="Banfield J.F."/>
        </authorList>
    </citation>
    <scope>NUCLEOTIDE SEQUENCE [LARGE SCALE GENOMIC DNA]</scope>
    <source>
        <strain evidence="5">DORA_A_5_14_21</strain>
    </source>
</reference>
<dbReference type="InterPro" id="IPR036291">
    <property type="entry name" value="NAD(P)-bd_dom_sf"/>
</dbReference>
<evidence type="ECO:0000256" key="1">
    <source>
        <dbReference type="ARBA" id="ARBA00023002"/>
    </source>
</evidence>
<organism evidence="4 5">
    <name type="scientific">Escherichia coli DORA_A_5_14_21</name>
    <dbReference type="NCBI Taxonomy" id="1403943"/>
    <lineage>
        <taxon>Bacteria</taxon>
        <taxon>Pseudomonadati</taxon>
        <taxon>Pseudomonadota</taxon>
        <taxon>Gammaproteobacteria</taxon>
        <taxon>Enterobacterales</taxon>
        <taxon>Enterobacteriaceae</taxon>
        <taxon>Escherichia</taxon>
    </lineage>
</organism>
<evidence type="ECO:0000259" key="2">
    <source>
        <dbReference type="Pfam" id="PF01232"/>
    </source>
</evidence>
<name>W1XEB1_ECOLX</name>
<evidence type="ECO:0000313" key="5">
    <source>
        <dbReference type="Proteomes" id="UP000018853"/>
    </source>
</evidence>
<dbReference type="SUPFAM" id="SSF48179">
    <property type="entry name" value="6-phosphogluconate dehydrogenase C-terminal domain-like"/>
    <property type="match status" value="1"/>
</dbReference>
<proteinExistence type="predicted"/>
<evidence type="ECO:0000259" key="3">
    <source>
        <dbReference type="Pfam" id="PF08125"/>
    </source>
</evidence>
<dbReference type="Gene3D" id="3.40.50.720">
    <property type="entry name" value="NAD(P)-binding Rossmann-like Domain"/>
    <property type="match status" value="1"/>
</dbReference>
<feature type="non-terminal residue" evidence="4">
    <location>
        <position position="1"/>
    </location>
</feature>
<evidence type="ECO:0000313" key="4">
    <source>
        <dbReference type="EMBL" id="ETJ27109.1"/>
    </source>
</evidence>
<feature type="domain" description="Mannitol dehydrogenase N-terminal" evidence="2">
    <location>
        <begin position="2"/>
        <end position="30"/>
    </location>
</feature>
<dbReference type="Gene3D" id="1.10.1040.10">
    <property type="entry name" value="N-(1-d-carboxylethyl)-l-norvaline Dehydrogenase, domain 2"/>
    <property type="match status" value="1"/>
</dbReference>
<accession>W1XEB1</accession>
<dbReference type="GO" id="GO:0042840">
    <property type="term" value="P:D-glucuronate catabolic process"/>
    <property type="evidence" value="ECO:0007669"/>
    <property type="project" value="TreeGrafter"/>
</dbReference>
<dbReference type="EMBL" id="AZLZ01000476">
    <property type="protein sequence ID" value="ETJ27109.1"/>
    <property type="molecule type" value="Genomic_DNA"/>
</dbReference>